<comment type="caution">
    <text evidence="2">The sequence shown here is derived from an EMBL/GenBank/DDBJ whole genome shotgun (WGS) entry which is preliminary data.</text>
</comment>
<evidence type="ECO:0000313" key="3">
    <source>
        <dbReference type="Proteomes" id="UP001159363"/>
    </source>
</evidence>
<organism evidence="2 3">
    <name type="scientific">Dryococelus australis</name>
    <dbReference type="NCBI Taxonomy" id="614101"/>
    <lineage>
        <taxon>Eukaryota</taxon>
        <taxon>Metazoa</taxon>
        <taxon>Ecdysozoa</taxon>
        <taxon>Arthropoda</taxon>
        <taxon>Hexapoda</taxon>
        <taxon>Insecta</taxon>
        <taxon>Pterygota</taxon>
        <taxon>Neoptera</taxon>
        <taxon>Polyneoptera</taxon>
        <taxon>Phasmatodea</taxon>
        <taxon>Verophasmatodea</taxon>
        <taxon>Anareolatae</taxon>
        <taxon>Phasmatidae</taxon>
        <taxon>Eurycanthinae</taxon>
        <taxon>Dryococelus</taxon>
    </lineage>
</organism>
<sequence>MAMQQYSDSDLVLQTGSSPHEGTSQRGVPFELRLLVRVQLLFDQTLRVFHFSSPRSNLTHRQIIPTTRIETVNKHIEIQRLTLPATHDGQRAEVLVMRCMMRVRDSVNGVSNLVRTRHGRALTSAYLATIHHTPLLAVCPPALHECRIYLIFSPTTHRTFLSSNYNKPNSYGAAVAERLARSPPTKANRAQSPAGSPDPRKWEPCRAMSLVGGSSRGSPVYSSRSLRCCSIFTSTTHIGSEDLAVKNSRNLFTEPNSYKDRKWLALISLNEGQADAQAVERGHLGALEEMSTAEGTTRELSSRRRQGDGGGRNESTREAEKKEARRGGRELGAD</sequence>
<feature type="region of interest" description="Disordered" evidence="1">
    <location>
        <begin position="179"/>
        <end position="204"/>
    </location>
</feature>
<feature type="region of interest" description="Disordered" evidence="1">
    <location>
        <begin position="1"/>
        <end position="25"/>
    </location>
</feature>
<protein>
    <submittedName>
        <fullName evidence="2">Uncharacterized protein</fullName>
    </submittedName>
</protein>
<feature type="region of interest" description="Disordered" evidence="1">
    <location>
        <begin position="289"/>
        <end position="334"/>
    </location>
</feature>
<gene>
    <name evidence="2" type="ORF">PR048_030168</name>
</gene>
<keyword evidence="3" id="KW-1185">Reference proteome</keyword>
<proteinExistence type="predicted"/>
<evidence type="ECO:0000256" key="1">
    <source>
        <dbReference type="SAM" id="MobiDB-lite"/>
    </source>
</evidence>
<evidence type="ECO:0000313" key="2">
    <source>
        <dbReference type="EMBL" id="KAJ8868629.1"/>
    </source>
</evidence>
<dbReference type="EMBL" id="JARBHB010000014">
    <property type="protein sequence ID" value="KAJ8868629.1"/>
    <property type="molecule type" value="Genomic_DNA"/>
</dbReference>
<feature type="compositionally biased region" description="Basic and acidic residues" evidence="1">
    <location>
        <begin position="296"/>
        <end position="307"/>
    </location>
</feature>
<name>A0ABQ9G859_9NEOP</name>
<reference evidence="2 3" key="1">
    <citation type="submission" date="2023-02" db="EMBL/GenBank/DDBJ databases">
        <title>LHISI_Scaffold_Assembly.</title>
        <authorList>
            <person name="Stuart O.P."/>
            <person name="Cleave R."/>
            <person name="Magrath M.J.L."/>
            <person name="Mikheyev A.S."/>
        </authorList>
    </citation>
    <scope>NUCLEOTIDE SEQUENCE [LARGE SCALE GENOMIC DNA]</scope>
    <source>
        <strain evidence="2">Daus_M_001</strain>
        <tissue evidence="2">Leg muscle</tissue>
    </source>
</reference>
<dbReference type="Proteomes" id="UP001159363">
    <property type="component" value="Chromosome 13"/>
</dbReference>
<feature type="compositionally biased region" description="Basic and acidic residues" evidence="1">
    <location>
        <begin position="314"/>
        <end position="334"/>
    </location>
</feature>
<accession>A0ABQ9G859</accession>